<reference evidence="1" key="1">
    <citation type="submission" date="2021-05" db="EMBL/GenBank/DDBJ databases">
        <authorList>
            <person name="Alioto T."/>
            <person name="Alioto T."/>
            <person name="Gomez Garrido J."/>
        </authorList>
    </citation>
    <scope>NUCLEOTIDE SEQUENCE</scope>
</reference>
<sequence length="105" mass="11931">MSADIAKCHLSPNHVCERIKRFTSSGRIRCRLHPLPERRNFGPTETPRQTLITSWSIFLRSRGKSRRSSASFAQGHSGTKLNWCNTWNGVITTSWTKSLTTLITT</sequence>
<dbReference type="EMBL" id="HBUE01009967">
    <property type="protein sequence ID" value="CAG6447803.1"/>
    <property type="molecule type" value="Transcribed_RNA"/>
</dbReference>
<evidence type="ECO:0000313" key="1">
    <source>
        <dbReference type="EMBL" id="CAG6447797.1"/>
    </source>
</evidence>
<protein>
    <submittedName>
        <fullName evidence="1">(northern house mosquito) hypothetical protein</fullName>
    </submittedName>
</protein>
<accession>A0A8D8A0A3</accession>
<proteinExistence type="predicted"/>
<name>A0A8D8A0A3_CULPI</name>
<dbReference type="EMBL" id="HBUE01009963">
    <property type="protein sequence ID" value="CAG6447797.1"/>
    <property type="molecule type" value="Transcribed_RNA"/>
</dbReference>
<organism evidence="1">
    <name type="scientific">Culex pipiens</name>
    <name type="common">House mosquito</name>
    <dbReference type="NCBI Taxonomy" id="7175"/>
    <lineage>
        <taxon>Eukaryota</taxon>
        <taxon>Metazoa</taxon>
        <taxon>Ecdysozoa</taxon>
        <taxon>Arthropoda</taxon>
        <taxon>Hexapoda</taxon>
        <taxon>Insecta</taxon>
        <taxon>Pterygota</taxon>
        <taxon>Neoptera</taxon>
        <taxon>Endopterygota</taxon>
        <taxon>Diptera</taxon>
        <taxon>Nematocera</taxon>
        <taxon>Culicoidea</taxon>
        <taxon>Culicidae</taxon>
        <taxon>Culicinae</taxon>
        <taxon>Culicini</taxon>
        <taxon>Culex</taxon>
        <taxon>Culex</taxon>
    </lineage>
</organism>
<dbReference type="AlphaFoldDB" id="A0A8D8A0A3"/>